<feature type="transmembrane region" description="Helical" evidence="1">
    <location>
        <begin position="48"/>
        <end position="71"/>
    </location>
</feature>
<keyword evidence="1" id="KW-0472">Membrane</keyword>
<evidence type="ECO:0000256" key="1">
    <source>
        <dbReference type="SAM" id="Phobius"/>
    </source>
</evidence>
<reference evidence="2 3" key="1">
    <citation type="submission" date="2016-10" db="EMBL/GenBank/DDBJ databases">
        <authorList>
            <person name="Varghese N."/>
            <person name="Submissions S."/>
        </authorList>
    </citation>
    <scope>NUCLEOTIDE SEQUENCE [LARGE SCALE GENOMIC DNA]</scope>
    <source>
        <strain evidence="2 3">DSM 1361</strain>
    </source>
</reference>
<feature type="transmembrane region" description="Helical" evidence="1">
    <location>
        <begin position="114"/>
        <end position="135"/>
    </location>
</feature>
<organism evidence="2 3">
    <name type="scientific">Ruminobacter amylophilus</name>
    <dbReference type="NCBI Taxonomy" id="867"/>
    <lineage>
        <taxon>Bacteria</taxon>
        <taxon>Pseudomonadati</taxon>
        <taxon>Pseudomonadota</taxon>
        <taxon>Gammaproteobacteria</taxon>
        <taxon>Aeromonadales</taxon>
        <taxon>Succinivibrionaceae</taxon>
        <taxon>Ruminobacter</taxon>
    </lineage>
</organism>
<dbReference type="AlphaFoldDB" id="A0A662ZJZ3"/>
<gene>
    <name evidence="2" type="ORF">SAMN02910344_01724</name>
</gene>
<keyword evidence="1" id="KW-1133">Transmembrane helix</keyword>
<dbReference type="EMBL" id="FOXF01000037">
    <property type="protein sequence ID" value="SFP56070.1"/>
    <property type="molecule type" value="Genomic_DNA"/>
</dbReference>
<keyword evidence="1" id="KW-0812">Transmembrane</keyword>
<feature type="transmembrane region" description="Helical" evidence="1">
    <location>
        <begin position="83"/>
        <end position="108"/>
    </location>
</feature>
<evidence type="ECO:0000313" key="2">
    <source>
        <dbReference type="EMBL" id="SFP56070.1"/>
    </source>
</evidence>
<protein>
    <submittedName>
        <fullName evidence="2">Uncharacterized protein</fullName>
    </submittedName>
</protein>
<proteinExistence type="predicted"/>
<name>A0A662ZJZ3_9GAMM</name>
<dbReference type="Proteomes" id="UP000243745">
    <property type="component" value="Unassembled WGS sequence"/>
</dbReference>
<feature type="transmembrane region" description="Helical" evidence="1">
    <location>
        <begin position="17"/>
        <end position="36"/>
    </location>
</feature>
<sequence length="140" mass="16349">MLCDMDSSEIFRIIKRVCYANTLTAVIFTLLCLLLNECFLFDGTAKVFLSSILGSFVYLFVYVLSNVWLVRKNAHSKTPEADFFNYIIVFIIKYVALITICTIILKFIPIKHVFFFLAFFLQIVMQHITVVTYAYRIKQE</sequence>
<keyword evidence="3" id="KW-1185">Reference proteome</keyword>
<accession>A0A662ZJZ3</accession>
<evidence type="ECO:0000313" key="3">
    <source>
        <dbReference type="Proteomes" id="UP000243745"/>
    </source>
</evidence>